<proteinExistence type="inferred from homology"/>
<accession>A0A1Y1IN94</accession>
<dbReference type="CDD" id="cd00603">
    <property type="entry name" value="IPT_PCSR"/>
    <property type="match status" value="1"/>
</dbReference>
<evidence type="ECO:0000256" key="9">
    <source>
        <dbReference type="ARBA" id="ARBA00023136"/>
    </source>
</evidence>
<feature type="region of interest" description="Disordered" evidence="11">
    <location>
        <begin position="475"/>
        <end position="501"/>
    </location>
</feature>
<sequence length="872" mass="97248">MAHHQVLVSSGQPSGQPAAIDTNKDVGAQDSEKEDFRVTAVEPAYGLRSGGYAVLIRGRYFGPMGSSLLATIGDVPCNETRWLSSEALHCLVPSGRGVNLPVKVHLCLCQNVDPSKNVEGSGRGLPTSRVGETVSGTQVTFSYEEDAVIAATKHLDMGWTDSPILLHRGLLKEELSKASKLLSAKENQLPDGSEEESTRVFLEQPQRIPYEFRNKSSGLIDTFMVAPAMLKLLPSVDSQARYASCAVMGHSGALIGSRLGPLIDGHEAVFRFDNAPTIPRYGPDVGERTTYQVLDHRWARVLIGASSDRPDHIREVARWWSDTASVVLWAPVKFLSPEFVSTVQATTLRLRRVLESILLPGAPPEDERAQDAAARALEWSANAAPTSLFKTVALATRACDQVTLYGVYGPCIATKKTCHWRYFDEREPTEPERRRTEWEETILLALERAGYLNITAFGKTEGRKAGYVEGARVGLSPQTETEREKETELRSNMNRTDEQSRRQNTSAALAECRQKACLPSCGSHGTFRDGKCVCDSMYSGTDCAESVLLSKGRNILDGLDLRYKGPMRMNREEVEETRDGKLVIKVPEGTAGNHTFDGDQYQVGRRLFSLLPATDHRPRFGSCAIVGNSGSMLVTRRGRAIDAHDMVWRFNQAPVQGFTPYVGSKTDFEMLNSAWVKQLLEGDDAAVAQFAHIGWWRGLPSPGEENGPPGWIWREPNSTIVLYEMFDPAQFPFRDAFQIDFKQKWWRANYAKMRALYPRRAIISLSPQYATWAHNVYKALRARFEGAGFGVFGGEKPMSGFYAILYCLQVCNSIDVYGFTPYRDEDVLDPLALQYHYFDLARPRVGSHSFDMTRYFYELLAAKLGDHFRIVD</sequence>
<evidence type="ECO:0000256" key="3">
    <source>
        <dbReference type="ARBA" id="ARBA00022676"/>
    </source>
</evidence>
<dbReference type="CDD" id="cd19952">
    <property type="entry name" value="GT29"/>
    <property type="match status" value="1"/>
</dbReference>
<dbReference type="Pfam" id="PF01833">
    <property type="entry name" value="TIG"/>
    <property type="match status" value="1"/>
</dbReference>
<dbReference type="Gene3D" id="2.60.120.260">
    <property type="entry name" value="Galactose-binding domain-like"/>
    <property type="match status" value="1"/>
</dbReference>
<comment type="similarity">
    <text evidence="2">Belongs to the glycosyltransferase 29 family.</text>
</comment>
<keyword evidence="8" id="KW-0333">Golgi apparatus</keyword>
<keyword evidence="5" id="KW-0812">Transmembrane</keyword>
<evidence type="ECO:0000256" key="5">
    <source>
        <dbReference type="ARBA" id="ARBA00022692"/>
    </source>
</evidence>
<evidence type="ECO:0000313" key="14">
    <source>
        <dbReference type="Proteomes" id="UP000054558"/>
    </source>
</evidence>
<dbReference type="InterPro" id="IPR038578">
    <property type="entry name" value="GT29-like_sf"/>
</dbReference>
<name>A0A1Y1IN94_KLENI</name>
<protein>
    <submittedName>
        <fullName evidence="13">Glycosyl transferase containing protein</fullName>
    </submittedName>
</protein>
<dbReference type="InterPro" id="IPR014756">
    <property type="entry name" value="Ig_E-set"/>
</dbReference>
<feature type="domain" description="EGF-like" evidence="12">
    <location>
        <begin position="532"/>
        <end position="543"/>
    </location>
</feature>
<dbReference type="AlphaFoldDB" id="A0A1Y1IN94"/>
<dbReference type="OrthoDB" id="10264956at2759"/>
<evidence type="ECO:0000256" key="6">
    <source>
        <dbReference type="ARBA" id="ARBA00022968"/>
    </source>
</evidence>
<gene>
    <name evidence="13" type="ORF">KFL_006660050</name>
</gene>
<keyword evidence="3" id="KW-0328">Glycosyltransferase</keyword>
<dbReference type="Gene3D" id="2.60.40.10">
    <property type="entry name" value="Immunoglobulins"/>
    <property type="match status" value="1"/>
</dbReference>
<reference evidence="13 14" key="1">
    <citation type="journal article" date="2014" name="Nat. Commun.">
        <title>Klebsormidium flaccidum genome reveals primary factors for plant terrestrial adaptation.</title>
        <authorList>
            <person name="Hori K."/>
            <person name="Maruyama F."/>
            <person name="Fujisawa T."/>
            <person name="Togashi T."/>
            <person name="Yamamoto N."/>
            <person name="Seo M."/>
            <person name="Sato S."/>
            <person name="Yamada T."/>
            <person name="Mori H."/>
            <person name="Tajima N."/>
            <person name="Moriyama T."/>
            <person name="Ikeuchi M."/>
            <person name="Watanabe M."/>
            <person name="Wada H."/>
            <person name="Kobayashi K."/>
            <person name="Saito M."/>
            <person name="Masuda T."/>
            <person name="Sasaki-Sekimoto Y."/>
            <person name="Mashiguchi K."/>
            <person name="Awai K."/>
            <person name="Shimojima M."/>
            <person name="Masuda S."/>
            <person name="Iwai M."/>
            <person name="Nobusawa T."/>
            <person name="Narise T."/>
            <person name="Kondo S."/>
            <person name="Saito H."/>
            <person name="Sato R."/>
            <person name="Murakawa M."/>
            <person name="Ihara Y."/>
            <person name="Oshima-Yamada Y."/>
            <person name="Ohtaka K."/>
            <person name="Satoh M."/>
            <person name="Sonobe K."/>
            <person name="Ishii M."/>
            <person name="Ohtani R."/>
            <person name="Kanamori-Sato M."/>
            <person name="Honoki R."/>
            <person name="Miyazaki D."/>
            <person name="Mochizuki H."/>
            <person name="Umetsu J."/>
            <person name="Higashi K."/>
            <person name="Shibata D."/>
            <person name="Kamiya Y."/>
            <person name="Sato N."/>
            <person name="Nakamura Y."/>
            <person name="Tabata S."/>
            <person name="Ida S."/>
            <person name="Kurokawa K."/>
            <person name="Ohta H."/>
        </authorList>
    </citation>
    <scope>NUCLEOTIDE SEQUENCE [LARGE SCALE GENOMIC DNA]</scope>
    <source>
        <strain evidence="13 14">NIES-2285</strain>
    </source>
</reference>
<evidence type="ECO:0000259" key="12">
    <source>
        <dbReference type="PROSITE" id="PS00022"/>
    </source>
</evidence>
<dbReference type="InterPro" id="IPR001675">
    <property type="entry name" value="Glyco_trans_29"/>
</dbReference>
<evidence type="ECO:0000256" key="4">
    <source>
        <dbReference type="ARBA" id="ARBA00022679"/>
    </source>
</evidence>
<organism evidence="13 14">
    <name type="scientific">Klebsormidium nitens</name>
    <name type="common">Green alga</name>
    <name type="synonym">Ulothrix nitens</name>
    <dbReference type="NCBI Taxonomy" id="105231"/>
    <lineage>
        <taxon>Eukaryota</taxon>
        <taxon>Viridiplantae</taxon>
        <taxon>Streptophyta</taxon>
        <taxon>Klebsormidiophyceae</taxon>
        <taxon>Klebsormidiales</taxon>
        <taxon>Klebsormidiaceae</taxon>
        <taxon>Klebsormidium</taxon>
    </lineage>
</organism>
<dbReference type="Pfam" id="PF00777">
    <property type="entry name" value="Glyco_transf_29"/>
    <property type="match status" value="3"/>
</dbReference>
<evidence type="ECO:0000256" key="10">
    <source>
        <dbReference type="ARBA" id="ARBA00023180"/>
    </source>
</evidence>
<dbReference type="SMART" id="SM00429">
    <property type="entry name" value="IPT"/>
    <property type="match status" value="1"/>
</dbReference>
<feature type="region of interest" description="Disordered" evidence="11">
    <location>
        <begin position="1"/>
        <end position="34"/>
    </location>
</feature>
<dbReference type="GO" id="GO:0000139">
    <property type="term" value="C:Golgi membrane"/>
    <property type="evidence" value="ECO:0007669"/>
    <property type="project" value="UniProtKB-SubCell"/>
</dbReference>
<evidence type="ECO:0000256" key="1">
    <source>
        <dbReference type="ARBA" id="ARBA00004323"/>
    </source>
</evidence>
<evidence type="ECO:0000256" key="7">
    <source>
        <dbReference type="ARBA" id="ARBA00022989"/>
    </source>
</evidence>
<keyword evidence="10" id="KW-0325">Glycoprotein</keyword>
<dbReference type="InterPro" id="IPR050943">
    <property type="entry name" value="Glycosyltr_29_Sialyltrsf"/>
</dbReference>
<dbReference type="InterPro" id="IPR000742">
    <property type="entry name" value="EGF"/>
</dbReference>
<dbReference type="GO" id="GO:0008373">
    <property type="term" value="F:sialyltransferase activity"/>
    <property type="evidence" value="ECO:0007669"/>
    <property type="project" value="InterPro"/>
</dbReference>
<keyword evidence="7" id="KW-1133">Transmembrane helix</keyword>
<dbReference type="PROSITE" id="PS00022">
    <property type="entry name" value="EGF_1"/>
    <property type="match status" value="1"/>
</dbReference>
<dbReference type="PANTHER" id="PTHR11987">
    <property type="entry name" value="ALPHA-2,8-SIALYLTRANSFERASE"/>
    <property type="match status" value="1"/>
</dbReference>
<dbReference type="PANTHER" id="PTHR11987:SF36">
    <property type="entry name" value="SIA-ALPHA-2,3-GAL-BETA-1,4-GLCNAC-R:ALPHA 2,8-SIALYLTRANSFERASE"/>
    <property type="match status" value="1"/>
</dbReference>
<evidence type="ECO:0000313" key="13">
    <source>
        <dbReference type="EMBL" id="GAQ90641.1"/>
    </source>
</evidence>
<evidence type="ECO:0000256" key="11">
    <source>
        <dbReference type="SAM" id="MobiDB-lite"/>
    </source>
</evidence>
<dbReference type="InterPro" id="IPR002909">
    <property type="entry name" value="IPT_dom"/>
</dbReference>
<keyword evidence="4 13" id="KW-0808">Transferase</keyword>
<dbReference type="SUPFAM" id="SSF81296">
    <property type="entry name" value="E set domains"/>
    <property type="match status" value="1"/>
</dbReference>
<feature type="compositionally biased region" description="Basic and acidic residues" evidence="11">
    <location>
        <begin position="480"/>
        <end position="501"/>
    </location>
</feature>
<keyword evidence="6" id="KW-0735">Signal-anchor</keyword>
<dbReference type="InterPro" id="IPR013783">
    <property type="entry name" value="Ig-like_fold"/>
</dbReference>
<comment type="subcellular location">
    <subcellularLocation>
        <location evidence="1">Golgi apparatus membrane</location>
        <topology evidence="1">Single-pass type II membrane protein</topology>
    </subcellularLocation>
</comment>
<dbReference type="EMBL" id="DF237615">
    <property type="protein sequence ID" value="GAQ90641.1"/>
    <property type="molecule type" value="Genomic_DNA"/>
</dbReference>
<dbReference type="Pfam" id="PF23106">
    <property type="entry name" value="EGF_Teneurin"/>
    <property type="match status" value="1"/>
</dbReference>
<evidence type="ECO:0000256" key="2">
    <source>
        <dbReference type="ARBA" id="ARBA00006003"/>
    </source>
</evidence>
<dbReference type="Gene3D" id="3.90.1480.20">
    <property type="entry name" value="Glycosyl transferase family 29"/>
    <property type="match status" value="2"/>
</dbReference>
<dbReference type="STRING" id="105231.A0A1Y1IN94"/>
<evidence type="ECO:0000256" key="8">
    <source>
        <dbReference type="ARBA" id="ARBA00023034"/>
    </source>
</evidence>
<dbReference type="Proteomes" id="UP000054558">
    <property type="component" value="Unassembled WGS sequence"/>
</dbReference>
<keyword evidence="9" id="KW-0472">Membrane</keyword>
<keyword evidence="14" id="KW-1185">Reference proteome</keyword>